<name>A0A0F4IZJ2_9ACTN</name>
<accession>A0A0F4IZJ2</accession>
<feature type="region of interest" description="Disordered" evidence="1">
    <location>
        <begin position="170"/>
        <end position="191"/>
    </location>
</feature>
<dbReference type="PATRIC" id="fig|68223.7.peg.2121"/>
<dbReference type="AlphaFoldDB" id="A0A0F4IZJ2"/>
<feature type="non-terminal residue" evidence="2">
    <location>
        <position position="191"/>
    </location>
</feature>
<dbReference type="EMBL" id="JZWV01000887">
    <property type="protein sequence ID" value="KJY26913.1"/>
    <property type="molecule type" value="Genomic_DNA"/>
</dbReference>
<reference evidence="2 3" key="1">
    <citation type="submission" date="2015-02" db="EMBL/GenBank/DDBJ databases">
        <authorList>
            <person name="Ju K.-S."/>
            <person name="Doroghazi J.R."/>
            <person name="Metcalf W."/>
        </authorList>
    </citation>
    <scope>NUCLEOTIDE SEQUENCE [LARGE SCALE GENOMIC DNA]</scope>
    <source>
        <strain evidence="2 3">NRRL ISP-5550</strain>
    </source>
</reference>
<evidence type="ECO:0000256" key="1">
    <source>
        <dbReference type="SAM" id="MobiDB-lite"/>
    </source>
</evidence>
<comment type="caution">
    <text evidence="2">The sequence shown here is derived from an EMBL/GenBank/DDBJ whole genome shotgun (WGS) entry which is preliminary data.</text>
</comment>
<keyword evidence="3" id="KW-1185">Reference proteome</keyword>
<dbReference type="Proteomes" id="UP000033551">
    <property type="component" value="Unassembled WGS sequence"/>
</dbReference>
<evidence type="ECO:0000313" key="2">
    <source>
        <dbReference type="EMBL" id="KJY26913.1"/>
    </source>
</evidence>
<gene>
    <name evidence="2" type="ORF">VR44_28905</name>
</gene>
<organism evidence="2 3">
    <name type="scientific">Streptomyces katrae</name>
    <dbReference type="NCBI Taxonomy" id="68223"/>
    <lineage>
        <taxon>Bacteria</taxon>
        <taxon>Bacillati</taxon>
        <taxon>Actinomycetota</taxon>
        <taxon>Actinomycetes</taxon>
        <taxon>Kitasatosporales</taxon>
        <taxon>Streptomycetaceae</taxon>
        <taxon>Streptomyces</taxon>
    </lineage>
</organism>
<proteinExistence type="predicted"/>
<sequence length="191" mass="19876">MGARGVAQPVHPVGEVFPLLGGVLAARPVHQQVAEVRRLVGGREPVVGGGQFREEDVHRALVGDRVVQHGDQAAVTVPALRVQHPRGSGRQGPAAPRGQGALHHAGLQRWLHPFGDRLEGAGPVAEEGGAQGLVPLDDQVEGIAQPGRVETARDAHRGDDVVGAQPRVELLHQPQPALPAGDGRAGRVGPP</sequence>
<protein>
    <submittedName>
        <fullName evidence="2">Uncharacterized protein</fullName>
    </submittedName>
</protein>
<evidence type="ECO:0000313" key="3">
    <source>
        <dbReference type="Proteomes" id="UP000033551"/>
    </source>
</evidence>